<dbReference type="Gene3D" id="3.60.20.10">
    <property type="entry name" value="Glutamine Phosphoribosylpyrophosphate, subunit 1, domain 1"/>
    <property type="match status" value="1"/>
</dbReference>
<comment type="catalytic activity">
    <reaction evidence="1">
        <text>D-fructose 6-phosphate + L-glutamine = D-glucosamine 6-phosphate + L-glutamate</text>
        <dbReference type="Rhea" id="RHEA:13237"/>
        <dbReference type="ChEBI" id="CHEBI:29985"/>
        <dbReference type="ChEBI" id="CHEBI:58359"/>
        <dbReference type="ChEBI" id="CHEBI:58725"/>
        <dbReference type="ChEBI" id="CHEBI:61527"/>
        <dbReference type="EC" id="2.6.1.16"/>
    </reaction>
</comment>
<dbReference type="Ensembl" id="ENSOMET00000018340.1">
    <property type="protein sequence ID" value="ENSOMEP00000011296.1"/>
    <property type="gene ID" value="ENSOMEG00000012601.1"/>
</dbReference>
<dbReference type="GO" id="GO:0006047">
    <property type="term" value="P:UDP-N-acetylglucosamine metabolic process"/>
    <property type="evidence" value="ECO:0007669"/>
    <property type="project" value="TreeGrafter"/>
</dbReference>
<feature type="domain" description="Glutamine amidotransferase type-2" evidence="6">
    <location>
        <begin position="2"/>
        <end position="123"/>
    </location>
</feature>
<dbReference type="PaxDb" id="30732-ENSOMEP00000011296"/>
<evidence type="ECO:0000256" key="5">
    <source>
        <dbReference type="SAM" id="MobiDB-lite"/>
    </source>
</evidence>
<keyword evidence="8" id="KW-1185">Reference proteome</keyword>
<evidence type="ECO:0000256" key="3">
    <source>
        <dbReference type="ARBA" id="ARBA00022679"/>
    </source>
</evidence>
<keyword evidence="3" id="KW-0808">Transferase</keyword>
<dbReference type="Proteomes" id="UP000261560">
    <property type="component" value="Unplaced"/>
</dbReference>
<dbReference type="InterPro" id="IPR017932">
    <property type="entry name" value="GATase_2_dom"/>
</dbReference>
<feature type="region of interest" description="Disordered" evidence="5">
    <location>
        <begin position="100"/>
        <end position="123"/>
    </location>
</feature>
<dbReference type="GO" id="GO:0004360">
    <property type="term" value="F:glutamine-fructose-6-phosphate transaminase (isomerizing) activity"/>
    <property type="evidence" value="ECO:0007669"/>
    <property type="project" value="UniProtKB-EC"/>
</dbReference>
<proteinExistence type="predicted"/>
<organism evidence="7 8">
    <name type="scientific">Oryzias melastigma</name>
    <name type="common">Marine medaka</name>
    <dbReference type="NCBI Taxonomy" id="30732"/>
    <lineage>
        <taxon>Eukaryota</taxon>
        <taxon>Metazoa</taxon>
        <taxon>Chordata</taxon>
        <taxon>Craniata</taxon>
        <taxon>Vertebrata</taxon>
        <taxon>Euteleostomi</taxon>
        <taxon>Actinopterygii</taxon>
        <taxon>Neopterygii</taxon>
        <taxon>Teleostei</taxon>
        <taxon>Neoteleostei</taxon>
        <taxon>Acanthomorphata</taxon>
        <taxon>Ovalentaria</taxon>
        <taxon>Atherinomorphae</taxon>
        <taxon>Beloniformes</taxon>
        <taxon>Adrianichthyidae</taxon>
        <taxon>Oryziinae</taxon>
        <taxon>Oryzias</taxon>
    </lineage>
</organism>
<dbReference type="PANTHER" id="PTHR10937:SF10">
    <property type="entry name" value="GLUTAMINE--FRUCTOSE-6-PHOSPHATE AMINOTRANSFERASE [ISOMERIZING] 2"/>
    <property type="match status" value="1"/>
</dbReference>
<evidence type="ECO:0000256" key="1">
    <source>
        <dbReference type="ARBA" id="ARBA00001031"/>
    </source>
</evidence>
<dbReference type="PANTHER" id="PTHR10937">
    <property type="entry name" value="GLUCOSAMINE--FRUCTOSE-6-PHOSPHATE AMINOTRANSFERASE, ISOMERIZING"/>
    <property type="match status" value="1"/>
</dbReference>
<protein>
    <recommendedName>
        <fullName evidence="2">glutamine--fructose-6-phosphate transaminase (isomerizing)</fullName>
        <ecNumber evidence="2">2.6.1.16</ecNumber>
    </recommendedName>
</protein>
<evidence type="ECO:0000259" key="6">
    <source>
        <dbReference type="PROSITE" id="PS51278"/>
    </source>
</evidence>
<dbReference type="PROSITE" id="PS51278">
    <property type="entry name" value="GATASE_TYPE_2"/>
    <property type="match status" value="1"/>
</dbReference>
<evidence type="ECO:0000313" key="8">
    <source>
        <dbReference type="Proteomes" id="UP000261560"/>
    </source>
</evidence>
<evidence type="ECO:0000256" key="2">
    <source>
        <dbReference type="ARBA" id="ARBA00012916"/>
    </source>
</evidence>
<dbReference type="SUPFAM" id="SSF56235">
    <property type="entry name" value="N-terminal nucleophile aminohydrolases (Ntn hydrolases)"/>
    <property type="match status" value="1"/>
</dbReference>
<dbReference type="InterPro" id="IPR029055">
    <property type="entry name" value="Ntn_hydrolases_N"/>
</dbReference>
<dbReference type="EC" id="2.6.1.16" evidence="2"/>
<reference evidence="7" key="1">
    <citation type="submission" date="2025-08" db="UniProtKB">
        <authorList>
            <consortium name="Ensembl"/>
        </authorList>
    </citation>
    <scope>IDENTIFICATION</scope>
</reference>
<dbReference type="GO" id="GO:0006487">
    <property type="term" value="P:protein N-linked glycosylation"/>
    <property type="evidence" value="ECO:0007669"/>
    <property type="project" value="TreeGrafter"/>
</dbReference>
<dbReference type="AlphaFoldDB" id="A0A3B3C039"/>
<accession>A0A3B3C039</accession>
<evidence type="ECO:0000313" key="7">
    <source>
        <dbReference type="Ensembl" id="ENSOMEP00000011296.1"/>
    </source>
</evidence>
<dbReference type="OMA" id="HEVPRTR"/>
<sequence length="123" mass="14001">MCGIFAYLNYQVPRTRKEIFETLVKGLQRLEYRGYDSAGVAVDGPNKTSTDSNNNSIRLFKKKGKVKALDEELYKKNSLDLEAELYTHFGLAHTRWATHGEPSALNSHPQRSDKNNGKCTLMY</sequence>
<reference evidence="7" key="2">
    <citation type="submission" date="2025-09" db="UniProtKB">
        <authorList>
            <consortium name="Ensembl"/>
        </authorList>
    </citation>
    <scope>IDENTIFICATION</scope>
</reference>
<evidence type="ECO:0000256" key="4">
    <source>
        <dbReference type="ARBA" id="ARBA00022962"/>
    </source>
</evidence>
<name>A0A3B3C039_ORYME</name>
<dbReference type="GeneTree" id="ENSGT00940000156413"/>
<dbReference type="GO" id="GO:0006002">
    <property type="term" value="P:fructose 6-phosphate metabolic process"/>
    <property type="evidence" value="ECO:0007669"/>
    <property type="project" value="TreeGrafter"/>
</dbReference>
<dbReference type="STRING" id="30732.ENSOMEP00000011296"/>
<keyword evidence="4" id="KW-0315">Glutamine amidotransferase</keyword>